<dbReference type="InParanoid" id="B5Y5A4"/>
<dbReference type="EC" id="2.7.1.30" evidence="3"/>
<comment type="similarity">
    <text evidence="2 11">Belongs to the FGGY kinase family.</text>
</comment>
<evidence type="ECO:0000256" key="11">
    <source>
        <dbReference type="RuleBase" id="RU003733"/>
    </source>
</evidence>
<dbReference type="GO" id="GO:0019563">
    <property type="term" value="P:glycerol catabolic process"/>
    <property type="evidence" value="ECO:0007669"/>
    <property type="project" value="UniProtKB-UniPathway"/>
</dbReference>
<comment type="catalytic activity">
    <reaction evidence="10">
        <text>glycerol + ATP = sn-glycerol 3-phosphate + ADP + H(+)</text>
        <dbReference type="Rhea" id="RHEA:21644"/>
        <dbReference type="ChEBI" id="CHEBI:15378"/>
        <dbReference type="ChEBI" id="CHEBI:17754"/>
        <dbReference type="ChEBI" id="CHEBI:30616"/>
        <dbReference type="ChEBI" id="CHEBI:57597"/>
        <dbReference type="ChEBI" id="CHEBI:456216"/>
        <dbReference type="EC" id="2.7.1.30"/>
    </reaction>
</comment>
<comment type="pathway">
    <text evidence="1">Polyol metabolism; glycerol degradation via glycerol kinase pathway; sn-glycerol 3-phosphate from glycerol: step 1/1.</text>
</comment>
<feature type="domain" description="Carbohydrate kinase FGGY C-terminal" evidence="13">
    <location>
        <begin position="290"/>
        <end position="480"/>
    </location>
</feature>
<dbReference type="InterPro" id="IPR018483">
    <property type="entry name" value="Carb_kinase_FGGY_CS"/>
</dbReference>
<dbReference type="UniPathway" id="UPA00618">
    <property type="reaction ID" value="UER00672"/>
</dbReference>
<dbReference type="InterPro" id="IPR005999">
    <property type="entry name" value="Glycerol_kin"/>
</dbReference>
<dbReference type="GO" id="GO:0046167">
    <property type="term" value="P:glycerol-3-phosphate biosynthetic process"/>
    <property type="evidence" value="ECO:0007669"/>
    <property type="project" value="TreeGrafter"/>
</dbReference>
<protein>
    <recommendedName>
        <fullName evidence="3">glycerol kinase</fullName>
        <ecNumber evidence="3">2.7.1.30</ecNumber>
    </recommendedName>
    <alternativeName>
        <fullName evidence="9">ATP:glycerol 3-phosphotransferase</fullName>
    </alternativeName>
</protein>
<evidence type="ECO:0000256" key="6">
    <source>
        <dbReference type="ARBA" id="ARBA00022777"/>
    </source>
</evidence>
<dbReference type="NCBIfam" id="NF000756">
    <property type="entry name" value="PRK00047.1"/>
    <property type="match status" value="1"/>
</dbReference>
<dbReference type="FunFam" id="3.30.420.40:FF:000086">
    <property type="entry name" value="Glycerol kinase"/>
    <property type="match status" value="1"/>
</dbReference>
<dbReference type="GO" id="GO:0006641">
    <property type="term" value="P:triglyceride metabolic process"/>
    <property type="evidence" value="ECO:0007669"/>
    <property type="project" value="TreeGrafter"/>
</dbReference>
<reference evidence="15" key="2">
    <citation type="submission" date="2008-08" db="EMBL/GenBank/DDBJ databases">
        <authorList>
            <consortium name="Diatom Consortium"/>
            <person name="Grigoriev I."/>
            <person name="Grimwood J."/>
            <person name="Kuo A."/>
            <person name="Otillar R.P."/>
            <person name="Salamov A."/>
            <person name="Detter J.C."/>
            <person name="Lindquist E."/>
            <person name="Shapiro H."/>
            <person name="Lucas S."/>
            <person name="Glavina del Rio T."/>
            <person name="Pitluck S."/>
            <person name="Rokhsar D."/>
            <person name="Bowler C."/>
        </authorList>
    </citation>
    <scope>GENOME REANNOTATION</scope>
    <source>
        <strain evidence="15">CCAP 1055/1</strain>
    </source>
</reference>
<dbReference type="OrthoDB" id="5422795at2759"/>
<dbReference type="GO" id="GO:0005739">
    <property type="term" value="C:mitochondrion"/>
    <property type="evidence" value="ECO:0007669"/>
    <property type="project" value="TreeGrafter"/>
</dbReference>
<organism evidence="14 15">
    <name type="scientific">Phaeodactylum tricornutum (strain CCAP 1055/1)</name>
    <dbReference type="NCBI Taxonomy" id="556484"/>
    <lineage>
        <taxon>Eukaryota</taxon>
        <taxon>Sar</taxon>
        <taxon>Stramenopiles</taxon>
        <taxon>Ochrophyta</taxon>
        <taxon>Bacillariophyta</taxon>
        <taxon>Bacillariophyceae</taxon>
        <taxon>Bacillariophycidae</taxon>
        <taxon>Naviculales</taxon>
        <taxon>Phaeodactylaceae</taxon>
        <taxon>Phaeodactylum</taxon>
    </lineage>
</organism>
<reference evidence="14 15" key="1">
    <citation type="journal article" date="2008" name="Nature">
        <title>The Phaeodactylum genome reveals the evolutionary history of diatom genomes.</title>
        <authorList>
            <person name="Bowler C."/>
            <person name="Allen A.E."/>
            <person name="Badger J.H."/>
            <person name="Grimwood J."/>
            <person name="Jabbari K."/>
            <person name="Kuo A."/>
            <person name="Maheswari U."/>
            <person name="Martens C."/>
            <person name="Maumus F."/>
            <person name="Otillar R.P."/>
            <person name="Rayko E."/>
            <person name="Salamov A."/>
            <person name="Vandepoele K."/>
            <person name="Beszteri B."/>
            <person name="Gruber A."/>
            <person name="Heijde M."/>
            <person name="Katinka M."/>
            <person name="Mock T."/>
            <person name="Valentin K."/>
            <person name="Verret F."/>
            <person name="Berges J.A."/>
            <person name="Brownlee C."/>
            <person name="Cadoret J.P."/>
            <person name="Chiovitti A."/>
            <person name="Choi C.J."/>
            <person name="Coesel S."/>
            <person name="De Martino A."/>
            <person name="Detter J.C."/>
            <person name="Durkin C."/>
            <person name="Falciatore A."/>
            <person name="Fournet J."/>
            <person name="Haruta M."/>
            <person name="Huysman M.J."/>
            <person name="Jenkins B.D."/>
            <person name="Jiroutova K."/>
            <person name="Jorgensen R.E."/>
            <person name="Joubert Y."/>
            <person name="Kaplan A."/>
            <person name="Kroger N."/>
            <person name="Kroth P.G."/>
            <person name="La Roche J."/>
            <person name="Lindquist E."/>
            <person name="Lommer M."/>
            <person name="Martin-Jezequel V."/>
            <person name="Lopez P.J."/>
            <person name="Lucas S."/>
            <person name="Mangogna M."/>
            <person name="McGinnis K."/>
            <person name="Medlin L.K."/>
            <person name="Montsant A."/>
            <person name="Oudot-Le Secq M.P."/>
            <person name="Napoli C."/>
            <person name="Obornik M."/>
            <person name="Parker M.S."/>
            <person name="Petit J.L."/>
            <person name="Porcel B.M."/>
            <person name="Poulsen N."/>
            <person name="Robison M."/>
            <person name="Rychlewski L."/>
            <person name="Rynearson T.A."/>
            <person name="Schmutz J."/>
            <person name="Shapiro H."/>
            <person name="Siaut M."/>
            <person name="Stanley M."/>
            <person name="Sussman M.R."/>
            <person name="Taylor A.R."/>
            <person name="Vardi A."/>
            <person name="von Dassow P."/>
            <person name="Vyverman W."/>
            <person name="Willis A."/>
            <person name="Wyrwicz L.S."/>
            <person name="Rokhsar D.S."/>
            <person name="Weissenbach J."/>
            <person name="Armbrust E.V."/>
            <person name="Green B.R."/>
            <person name="Van de Peer Y."/>
            <person name="Grigoriev I.V."/>
        </authorList>
    </citation>
    <scope>NUCLEOTIDE SEQUENCE [LARGE SCALE GENOMIC DNA]</scope>
    <source>
        <strain evidence="14 15">CCAP 1055/1</strain>
    </source>
</reference>
<feature type="domain" description="Carbohydrate kinase FGGY N-terminal" evidence="12">
    <location>
        <begin position="9"/>
        <end position="280"/>
    </location>
</feature>
<evidence type="ECO:0000313" key="14">
    <source>
        <dbReference type="EMBL" id="ACI65621.1"/>
    </source>
</evidence>
<dbReference type="EMBL" id="CP001142">
    <property type="protein sequence ID" value="ACI65621.1"/>
    <property type="molecule type" value="Genomic_DNA"/>
</dbReference>
<evidence type="ECO:0000256" key="4">
    <source>
        <dbReference type="ARBA" id="ARBA00022679"/>
    </source>
</evidence>
<evidence type="ECO:0000256" key="3">
    <source>
        <dbReference type="ARBA" id="ARBA00012099"/>
    </source>
</evidence>
<proteinExistence type="inferred from homology"/>
<keyword evidence="6 11" id="KW-0418">Kinase</keyword>
<dbReference type="CDD" id="cd07769">
    <property type="entry name" value="ASKHA_NBD_FGGY_GK"/>
    <property type="match status" value="1"/>
</dbReference>
<dbReference type="NCBIfam" id="TIGR01311">
    <property type="entry name" value="glycerol_kin"/>
    <property type="match status" value="1"/>
</dbReference>
<dbReference type="InterPro" id="IPR043129">
    <property type="entry name" value="ATPase_NBD"/>
</dbReference>
<dbReference type="RefSeq" id="XP_002186151.1">
    <property type="nucleotide sequence ID" value="XM_002186115.1"/>
</dbReference>
<evidence type="ECO:0000256" key="2">
    <source>
        <dbReference type="ARBA" id="ARBA00009156"/>
    </source>
</evidence>
<dbReference type="Proteomes" id="UP000000759">
    <property type="component" value="Chromosome 3"/>
</dbReference>
<dbReference type="KEGG" id="pti:PHATR_50770"/>
<dbReference type="STRING" id="556484.B5Y5A4"/>
<sequence>MNENPNKLVGAIDQGTSSTRFVVFTTKGRIAASSQMEHTQIFPESNAGWHEHDPVEIFRNTATCIQATLQALERKSYAVFLSAVGITNQRETTIAWNRVTGVPYYNAIVWDDTRTTGIAKAIAQGNSNRLRDQTGLPLASYFAGTKVKWLLDNVEALRKDLEDDAKSSEVCFGTIDSWLVYQLTGTKSNHDGAINSGGVFVTDATNASRWLFMDLAARVWDQTLVNAVCAPHRVPLSALPEICPSSHVYATCKGIEVGVPGLDKVPLAAILGDQQAALFGQTAFAPGEAKNTYGTGLFLMMNTGTKIVPSKHGLLTTVAYQIGQNAPVQYALEGSVSHSGSTIQWLRDQLQIIKDAPESETMARTCDSNQGLYFVPAFSGLFAPHWRSDARACIVGMTASHHRGHVCRAALEAAAYQTHEVFAAIEADSNVTLRTLNVDGGGTHNQLLMQFQADIIGVPVVKPAVMETTSMGAAFAAGLAVGIWQDQQEIKELWTAAQTFNPKMDVEERDSSLAGWRKAVSKSLDWVGEDQDAKKEDIWLLCPMNRNIF</sequence>
<dbReference type="AlphaFoldDB" id="B5Y5A4"/>
<keyword evidence="15" id="KW-1185">Reference proteome</keyword>
<dbReference type="Gene3D" id="3.30.420.40">
    <property type="match status" value="2"/>
</dbReference>
<dbReference type="GO" id="GO:0004370">
    <property type="term" value="F:glycerol kinase activity"/>
    <property type="evidence" value="ECO:0007669"/>
    <property type="project" value="UniProtKB-EC"/>
</dbReference>
<dbReference type="GO" id="GO:0005524">
    <property type="term" value="F:ATP binding"/>
    <property type="evidence" value="ECO:0007669"/>
    <property type="project" value="UniProtKB-KW"/>
</dbReference>
<dbReference type="FunCoup" id="B5Y5A4">
    <property type="interactions" value="5"/>
</dbReference>
<accession>B5Y5A4</accession>
<keyword evidence="4 11" id="KW-0808">Transferase</keyword>
<dbReference type="eggNOG" id="KOG2517">
    <property type="taxonomic scope" value="Eukaryota"/>
</dbReference>
<evidence type="ECO:0000256" key="7">
    <source>
        <dbReference type="ARBA" id="ARBA00022798"/>
    </source>
</evidence>
<dbReference type="PROSITE" id="PS00445">
    <property type="entry name" value="FGGY_KINASES_2"/>
    <property type="match status" value="1"/>
</dbReference>
<dbReference type="PANTHER" id="PTHR10196">
    <property type="entry name" value="SUGAR KINASE"/>
    <property type="match status" value="1"/>
</dbReference>
<dbReference type="InterPro" id="IPR018484">
    <property type="entry name" value="FGGY_N"/>
</dbReference>
<dbReference type="PaxDb" id="2850-Phatr50770"/>
<gene>
    <name evidence="14" type="ORF">PHATR_50770</name>
</gene>
<dbReference type="Pfam" id="PF02782">
    <property type="entry name" value="FGGY_C"/>
    <property type="match status" value="1"/>
</dbReference>
<evidence type="ECO:0000259" key="13">
    <source>
        <dbReference type="Pfam" id="PF02782"/>
    </source>
</evidence>
<dbReference type="InterPro" id="IPR018485">
    <property type="entry name" value="FGGY_C"/>
</dbReference>
<dbReference type="GeneID" id="7203857"/>
<keyword evidence="7" id="KW-0319">Glycerol metabolism</keyword>
<keyword evidence="8" id="KW-0067">ATP-binding</keyword>
<dbReference type="InterPro" id="IPR000577">
    <property type="entry name" value="Carb_kinase_FGGY"/>
</dbReference>
<evidence type="ECO:0000256" key="10">
    <source>
        <dbReference type="ARBA" id="ARBA00052101"/>
    </source>
</evidence>
<evidence type="ECO:0000256" key="9">
    <source>
        <dbReference type="ARBA" id="ARBA00043149"/>
    </source>
</evidence>
<dbReference type="HOGENOM" id="CLU_009281_2_3_1"/>
<dbReference type="PIRSF" id="PIRSF000538">
    <property type="entry name" value="GlpK"/>
    <property type="match status" value="1"/>
</dbReference>
<evidence type="ECO:0000256" key="1">
    <source>
        <dbReference type="ARBA" id="ARBA00005190"/>
    </source>
</evidence>
<dbReference type="SUPFAM" id="SSF53067">
    <property type="entry name" value="Actin-like ATPase domain"/>
    <property type="match status" value="2"/>
</dbReference>
<evidence type="ECO:0000259" key="12">
    <source>
        <dbReference type="Pfam" id="PF00370"/>
    </source>
</evidence>
<dbReference type="FunFam" id="3.30.420.40:FF:000007">
    <property type="entry name" value="Glycerol kinase"/>
    <property type="match status" value="1"/>
</dbReference>
<dbReference type="PANTHER" id="PTHR10196:SF69">
    <property type="entry name" value="GLYCEROL KINASE"/>
    <property type="match status" value="1"/>
</dbReference>
<name>B5Y5A4_PHATC</name>
<evidence type="ECO:0000313" key="15">
    <source>
        <dbReference type="Proteomes" id="UP000000759"/>
    </source>
</evidence>
<evidence type="ECO:0000256" key="8">
    <source>
        <dbReference type="ARBA" id="ARBA00022840"/>
    </source>
</evidence>
<evidence type="ECO:0000256" key="5">
    <source>
        <dbReference type="ARBA" id="ARBA00022741"/>
    </source>
</evidence>
<keyword evidence="5" id="KW-0547">Nucleotide-binding</keyword>
<dbReference type="Pfam" id="PF00370">
    <property type="entry name" value="FGGY_N"/>
    <property type="match status" value="1"/>
</dbReference>